<comment type="subcellular location">
    <subcellularLocation>
        <location evidence="1">Periplasm</location>
    </subcellularLocation>
</comment>
<dbReference type="InterPro" id="IPR012899">
    <property type="entry name" value="LTXXQ"/>
</dbReference>
<keyword evidence="8" id="KW-1185">Reference proteome</keyword>
<gene>
    <name evidence="7" type="ORF">GTH32_09035</name>
</gene>
<accession>A0A7X5RL37</accession>
<evidence type="ECO:0000256" key="6">
    <source>
        <dbReference type="SAM" id="SignalP"/>
    </source>
</evidence>
<dbReference type="InterPro" id="IPR052211">
    <property type="entry name" value="Cpx_auxiliary_protein"/>
</dbReference>
<feature type="signal peptide" evidence="6">
    <location>
        <begin position="1"/>
        <end position="20"/>
    </location>
</feature>
<evidence type="ECO:0000256" key="1">
    <source>
        <dbReference type="ARBA" id="ARBA00004418"/>
    </source>
</evidence>
<proteinExistence type="inferred from homology"/>
<keyword evidence="4" id="KW-0574">Periplasm</keyword>
<name>A0A7X5RL37_9ALTE</name>
<dbReference type="EMBL" id="JAAAWN010000010">
    <property type="protein sequence ID" value="NDV91321.1"/>
    <property type="molecule type" value="Genomic_DNA"/>
</dbReference>
<keyword evidence="3 6" id="KW-0732">Signal</keyword>
<dbReference type="RefSeq" id="WP_163084932.1">
    <property type="nucleotide sequence ID" value="NZ_JAAAWN010000010.1"/>
</dbReference>
<dbReference type="Pfam" id="PF07813">
    <property type="entry name" value="LTXXQ"/>
    <property type="match status" value="1"/>
</dbReference>
<evidence type="ECO:0000256" key="5">
    <source>
        <dbReference type="SAM" id="MobiDB-lite"/>
    </source>
</evidence>
<organism evidence="7 8">
    <name type="scientific">Alteromonas profundi</name>
    <dbReference type="NCBI Taxonomy" id="2696062"/>
    <lineage>
        <taxon>Bacteria</taxon>
        <taxon>Pseudomonadati</taxon>
        <taxon>Pseudomonadota</taxon>
        <taxon>Gammaproteobacteria</taxon>
        <taxon>Alteromonadales</taxon>
        <taxon>Alteromonadaceae</taxon>
        <taxon>Alteromonas/Salinimonas group</taxon>
        <taxon>Alteromonas</taxon>
    </lineage>
</organism>
<comment type="caution">
    <text evidence="7">The sequence shown here is derived from an EMBL/GenBank/DDBJ whole genome shotgun (WGS) entry which is preliminary data.</text>
</comment>
<sequence>MKKLITGVLLSACIATTAYAGGKHSDDHKGQGFFPIHKMVRVLDLTEEQQEALKALKVELKAERRADRSAKEGHTSIRAQFEALDPTDANYQQDVNELAELQAEKAKARFLRMADVRVKISEILTDEQLDKFESMKEKRSKRGERRHHGDKAERNS</sequence>
<evidence type="ECO:0000313" key="7">
    <source>
        <dbReference type="EMBL" id="NDV91321.1"/>
    </source>
</evidence>
<dbReference type="GO" id="GO:0030288">
    <property type="term" value="C:outer membrane-bounded periplasmic space"/>
    <property type="evidence" value="ECO:0007669"/>
    <property type="project" value="TreeGrafter"/>
</dbReference>
<dbReference type="PANTHER" id="PTHR38102">
    <property type="entry name" value="PERIPLASMIC CHAPERONE SPY"/>
    <property type="match status" value="1"/>
</dbReference>
<reference evidence="7 8" key="1">
    <citation type="submission" date="2020-01" db="EMBL/GenBank/DDBJ databases">
        <authorList>
            <person name="Chen J."/>
            <person name="Zhu S."/>
            <person name="Yang J."/>
        </authorList>
    </citation>
    <scope>NUCLEOTIDE SEQUENCE [LARGE SCALE GENOMIC DNA]</scope>
    <source>
        <strain evidence="7 8">345S023</strain>
    </source>
</reference>
<protein>
    <submittedName>
        <fullName evidence="7">Repressor CpxP</fullName>
    </submittedName>
</protein>
<comment type="similarity">
    <text evidence="2">Belongs to the CpxP/Spy family.</text>
</comment>
<evidence type="ECO:0000256" key="2">
    <source>
        <dbReference type="ARBA" id="ARBA00008441"/>
    </source>
</evidence>
<feature type="compositionally biased region" description="Basic residues" evidence="5">
    <location>
        <begin position="138"/>
        <end position="149"/>
    </location>
</feature>
<dbReference type="PANTHER" id="PTHR38102:SF1">
    <property type="entry name" value="PERIPLASMIC CHAPERONE SPY"/>
    <property type="match status" value="1"/>
</dbReference>
<evidence type="ECO:0000256" key="3">
    <source>
        <dbReference type="ARBA" id="ARBA00022729"/>
    </source>
</evidence>
<dbReference type="Proteomes" id="UP000470213">
    <property type="component" value="Unassembled WGS sequence"/>
</dbReference>
<feature type="region of interest" description="Disordered" evidence="5">
    <location>
        <begin position="131"/>
        <end position="156"/>
    </location>
</feature>
<dbReference type="Gene3D" id="1.20.120.1490">
    <property type="match status" value="1"/>
</dbReference>
<dbReference type="AlphaFoldDB" id="A0A7X5RL37"/>
<feature type="chain" id="PRO_5031249526" evidence="6">
    <location>
        <begin position="21"/>
        <end position="156"/>
    </location>
</feature>
<evidence type="ECO:0000256" key="4">
    <source>
        <dbReference type="ARBA" id="ARBA00022764"/>
    </source>
</evidence>
<evidence type="ECO:0000313" key="8">
    <source>
        <dbReference type="Proteomes" id="UP000470213"/>
    </source>
</evidence>
<dbReference type="GO" id="GO:0051082">
    <property type="term" value="F:unfolded protein binding"/>
    <property type="evidence" value="ECO:0007669"/>
    <property type="project" value="TreeGrafter"/>
</dbReference>